<dbReference type="GO" id="GO:0017004">
    <property type="term" value="P:cytochrome complex assembly"/>
    <property type="evidence" value="ECO:0007669"/>
    <property type="project" value="UniProtKB-KW"/>
</dbReference>
<keyword evidence="2" id="KW-0813">Transport</keyword>
<dbReference type="SMART" id="SM00382">
    <property type="entry name" value="AAA"/>
    <property type="match status" value="1"/>
</dbReference>
<dbReference type="SUPFAM" id="SSF52540">
    <property type="entry name" value="P-loop containing nucleoside triphosphate hydrolases"/>
    <property type="match status" value="1"/>
</dbReference>
<evidence type="ECO:0000256" key="1">
    <source>
        <dbReference type="ARBA" id="ARBA00005417"/>
    </source>
</evidence>
<keyword evidence="3" id="KW-0547">Nucleotide-binding</keyword>
<dbReference type="EMBL" id="LANJ01000047">
    <property type="protein sequence ID" value="KKC35111.1"/>
    <property type="molecule type" value="Genomic_DNA"/>
</dbReference>
<dbReference type="InterPro" id="IPR005895">
    <property type="entry name" value="ABC_transptr_haem_export_CcmA"/>
</dbReference>
<dbReference type="Gene3D" id="3.40.50.300">
    <property type="entry name" value="P-loop containing nucleotide triphosphate hydrolases"/>
    <property type="match status" value="1"/>
</dbReference>
<reference evidence="9 10" key="1">
    <citation type="submission" date="2015-03" db="EMBL/GenBank/DDBJ databases">
        <authorList>
            <person name="Lepp D."/>
            <person name="Hassan Y.I."/>
            <person name="Li X.-Z."/>
            <person name="Zhou T."/>
        </authorList>
    </citation>
    <scope>NUCLEOTIDE SEQUENCE [LARGE SCALE GENOMIC DNA]</scope>
    <source>
        <strain evidence="9 10">E84</strain>
    </source>
</reference>
<dbReference type="RefSeq" id="WP_046139582.1">
    <property type="nucleotide sequence ID" value="NZ_LANJ01000047.1"/>
</dbReference>
<dbReference type="InterPro" id="IPR017871">
    <property type="entry name" value="ABC_transporter-like_CS"/>
</dbReference>
<evidence type="ECO:0000256" key="3">
    <source>
        <dbReference type="ARBA" id="ARBA00022741"/>
    </source>
</evidence>
<keyword evidence="5" id="KW-0067">ATP-binding</keyword>
<comment type="similarity">
    <text evidence="1">Belongs to the ABC transporter superfamily.</text>
</comment>
<keyword evidence="4" id="KW-0201">Cytochrome c-type biogenesis</keyword>
<evidence type="ECO:0000313" key="9">
    <source>
        <dbReference type="EMBL" id="KKC35111.1"/>
    </source>
</evidence>
<gene>
    <name evidence="9" type="ORF">WH87_18390</name>
</gene>
<dbReference type="GO" id="GO:0022857">
    <property type="term" value="F:transmembrane transporter activity"/>
    <property type="evidence" value="ECO:0007669"/>
    <property type="project" value="InterPro"/>
</dbReference>
<name>A0A0F5Q3C7_9HYPH</name>
<dbReference type="STRING" id="1293439.WH87_18390"/>
<comment type="caution">
    <text evidence="9">The sequence shown here is derived from an EMBL/GenBank/DDBJ whole genome shotgun (WGS) entry which is preliminary data.</text>
</comment>
<dbReference type="PANTHER" id="PTHR43499:SF1">
    <property type="entry name" value="ABC TRANSPORTER I FAMILY MEMBER 1"/>
    <property type="match status" value="1"/>
</dbReference>
<dbReference type="PROSITE" id="PS00211">
    <property type="entry name" value="ABC_TRANSPORTER_1"/>
    <property type="match status" value="1"/>
</dbReference>
<proteinExistence type="inferred from homology"/>
<evidence type="ECO:0000256" key="5">
    <source>
        <dbReference type="ARBA" id="ARBA00022840"/>
    </source>
</evidence>
<organism evidence="9 10">
    <name type="scientific">Devosia epidermidihirudinis</name>
    <dbReference type="NCBI Taxonomy" id="1293439"/>
    <lineage>
        <taxon>Bacteria</taxon>
        <taxon>Pseudomonadati</taxon>
        <taxon>Pseudomonadota</taxon>
        <taxon>Alphaproteobacteria</taxon>
        <taxon>Hyphomicrobiales</taxon>
        <taxon>Devosiaceae</taxon>
        <taxon>Devosia</taxon>
    </lineage>
</organism>
<protein>
    <recommendedName>
        <fullName evidence="8">ABC transporter domain-containing protein</fullName>
    </recommendedName>
</protein>
<dbReference type="GO" id="GO:0016887">
    <property type="term" value="F:ATP hydrolysis activity"/>
    <property type="evidence" value="ECO:0007669"/>
    <property type="project" value="InterPro"/>
</dbReference>
<dbReference type="PROSITE" id="PS50893">
    <property type="entry name" value="ABC_TRANSPORTER_2"/>
    <property type="match status" value="1"/>
</dbReference>
<dbReference type="PANTHER" id="PTHR43499">
    <property type="entry name" value="ABC TRANSPORTER I FAMILY MEMBER 1"/>
    <property type="match status" value="1"/>
</dbReference>
<sequence>MTERQVYPELTLRATAFSCGRGGMVLADALSFAVTGGNCLLLRGPNGTGKSTLLLTLAGIVAPMSGHFALEGADADDGPHLHYCGHRNAIKARLSVLENLQLWATLNGATGITPSEALETVGLGDLSMLDAGYLSAGQSRRLALARLLVSERPLWLLDEPTAALDTEGHALVTRLIDGHLQRGGLVIAATHDDITLPHPNRVQTLTLVRKS</sequence>
<dbReference type="Pfam" id="PF00005">
    <property type="entry name" value="ABC_tran"/>
    <property type="match status" value="1"/>
</dbReference>
<dbReference type="GO" id="GO:0005524">
    <property type="term" value="F:ATP binding"/>
    <property type="evidence" value="ECO:0007669"/>
    <property type="project" value="UniProtKB-KW"/>
</dbReference>
<keyword evidence="6" id="KW-1278">Translocase</keyword>
<evidence type="ECO:0000256" key="2">
    <source>
        <dbReference type="ARBA" id="ARBA00022448"/>
    </source>
</evidence>
<dbReference type="InterPro" id="IPR027417">
    <property type="entry name" value="P-loop_NTPase"/>
</dbReference>
<evidence type="ECO:0000313" key="10">
    <source>
        <dbReference type="Proteomes" id="UP000033411"/>
    </source>
</evidence>
<dbReference type="OrthoDB" id="9800654at2"/>
<keyword evidence="10" id="KW-1185">Reference proteome</keyword>
<accession>A0A0F5Q3C7</accession>
<dbReference type="NCBIfam" id="TIGR01189">
    <property type="entry name" value="ccmA"/>
    <property type="match status" value="1"/>
</dbReference>
<evidence type="ECO:0000256" key="4">
    <source>
        <dbReference type="ARBA" id="ARBA00022748"/>
    </source>
</evidence>
<dbReference type="InterPro" id="IPR003593">
    <property type="entry name" value="AAA+_ATPase"/>
</dbReference>
<feature type="domain" description="ABC transporter" evidence="8">
    <location>
        <begin position="10"/>
        <end position="211"/>
    </location>
</feature>
<dbReference type="PATRIC" id="fig|1293439.3.peg.3751"/>
<keyword evidence="7" id="KW-0472">Membrane</keyword>
<dbReference type="Proteomes" id="UP000033411">
    <property type="component" value="Unassembled WGS sequence"/>
</dbReference>
<evidence type="ECO:0000259" key="8">
    <source>
        <dbReference type="PROSITE" id="PS50893"/>
    </source>
</evidence>
<evidence type="ECO:0000256" key="6">
    <source>
        <dbReference type="ARBA" id="ARBA00022967"/>
    </source>
</evidence>
<dbReference type="AlphaFoldDB" id="A0A0F5Q3C7"/>
<evidence type="ECO:0000256" key="7">
    <source>
        <dbReference type="ARBA" id="ARBA00023136"/>
    </source>
</evidence>
<dbReference type="InterPro" id="IPR003439">
    <property type="entry name" value="ABC_transporter-like_ATP-bd"/>
</dbReference>